<reference evidence="1" key="1">
    <citation type="submission" date="2022-03" db="EMBL/GenBank/DDBJ databases">
        <title>Genomic analyses of argali, domestic sheep and their hybrids provide insights into chromosomal evolution, heterosis and genetic basis of agronomic traits.</title>
        <authorList>
            <person name="Li M."/>
        </authorList>
    </citation>
    <scope>NUCLEOTIDE SEQUENCE</scope>
    <source>
        <strain evidence="1">F1 hybrid</strain>
    </source>
</reference>
<dbReference type="EMBL" id="CM043042">
    <property type="protein sequence ID" value="KAI4569023.1"/>
    <property type="molecule type" value="Genomic_DNA"/>
</dbReference>
<evidence type="ECO:0000313" key="2">
    <source>
        <dbReference type="Proteomes" id="UP001057279"/>
    </source>
</evidence>
<organism evidence="1 2">
    <name type="scientific">Ovis ammon polii x Ovis aries</name>
    <dbReference type="NCBI Taxonomy" id="2918886"/>
    <lineage>
        <taxon>Eukaryota</taxon>
        <taxon>Metazoa</taxon>
        <taxon>Chordata</taxon>
        <taxon>Craniata</taxon>
        <taxon>Vertebrata</taxon>
        <taxon>Euteleostomi</taxon>
        <taxon>Mammalia</taxon>
        <taxon>Eutheria</taxon>
        <taxon>Laurasiatheria</taxon>
        <taxon>Artiodactyla</taxon>
        <taxon>Ruminantia</taxon>
        <taxon>Pecora</taxon>
        <taxon>Bovidae</taxon>
        <taxon>Caprinae</taxon>
        <taxon>Ovis</taxon>
    </lineage>
</organism>
<protein>
    <submittedName>
        <fullName evidence="1">Uncharacterized protein</fullName>
    </submittedName>
</protein>
<dbReference type="Proteomes" id="UP001057279">
    <property type="component" value="Linkage Group LG17"/>
</dbReference>
<evidence type="ECO:0000313" key="1">
    <source>
        <dbReference type="EMBL" id="KAI4569023.1"/>
    </source>
</evidence>
<name>A0ACB9UH33_9CETA</name>
<gene>
    <name evidence="1" type="ORF">MJG53_014641</name>
</gene>
<proteinExistence type="predicted"/>
<keyword evidence="2" id="KW-1185">Reference proteome</keyword>
<sequence length="125" mass="12924">MPIIPQQEPGTEDREAGSAPGKGACKAEDAPPPGTSPLPAWELCLSLWAAAGGRGHWSLDSSGPKAPAPTRALHRECPDPPQTPLPGYWPDTGRSDLLAPPTAMETSLEAGGGGRGREPQSSLIQ</sequence>
<comment type="caution">
    <text evidence="1">The sequence shown here is derived from an EMBL/GenBank/DDBJ whole genome shotgun (WGS) entry which is preliminary data.</text>
</comment>
<accession>A0ACB9UH33</accession>